<organism evidence="1 2">
    <name type="scientific">SAR324 cluster bacterium</name>
    <dbReference type="NCBI Taxonomy" id="2024889"/>
    <lineage>
        <taxon>Bacteria</taxon>
        <taxon>Deltaproteobacteria</taxon>
        <taxon>SAR324 cluster</taxon>
    </lineage>
</organism>
<comment type="caution">
    <text evidence="1">The sequence shown here is derived from an EMBL/GenBank/DDBJ whole genome shotgun (WGS) entry which is preliminary data.</text>
</comment>
<dbReference type="AlphaFoldDB" id="A0A7X9FR28"/>
<gene>
    <name evidence="1" type="ORF">GYA55_06310</name>
</gene>
<name>A0A7X9FR28_9DELT</name>
<dbReference type="Proteomes" id="UP000524246">
    <property type="component" value="Unassembled WGS sequence"/>
</dbReference>
<reference evidence="1 2" key="1">
    <citation type="journal article" date="2020" name="Biotechnol. Biofuels">
        <title>New insights from the biogas microbiome by comprehensive genome-resolved metagenomics of nearly 1600 species originating from multiple anaerobic digesters.</title>
        <authorList>
            <person name="Campanaro S."/>
            <person name="Treu L."/>
            <person name="Rodriguez-R L.M."/>
            <person name="Kovalovszki A."/>
            <person name="Ziels R.M."/>
            <person name="Maus I."/>
            <person name="Zhu X."/>
            <person name="Kougias P.G."/>
            <person name="Basile A."/>
            <person name="Luo G."/>
            <person name="Schluter A."/>
            <person name="Konstantinidis K.T."/>
            <person name="Angelidaki I."/>
        </authorList>
    </citation>
    <scope>NUCLEOTIDE SEQUENCE [LARGE SCALE GENOMIC DNA]</scope>
    <source>
        <strain evidence="1">AS27yjCOA_65</strain>
    </source>
</reference>
<evidence type="ECO:0000313" key="1">
    <source>
        <dbReference type="EMBL" id="NMC62768.1"/>
    </source>
</evidence>
<dbReference type="EMBL" id="JAAZON010000271">
    <property type="protein sequence ID" value="NMC62768.1"/>
    <property type="molecule type" value="Genomic_DNA"/>
</dbReference>
<protein>
    <submittedName>
        <fullName evidence="1">Uncharacterized protein</fullName>
    </submittedName>
</protein>
<proteinExistence type="predicted"/>
<accession>A0A7X9FR28</accession>
<feature type="non-terminal residue" evidence="1">
    <location>
        <position position="1"/>
    </location>
</feature>
<sequence length="102" mass="11289">EELSTLPFAQILDESNESINNEAGEALASFLSNHDVNAEFELSIADDDFERAFSISKLIDEYFSKKSLALGAVKVFVRKDGSREGLELHLKKARPYLNPGGI</sequence>
<evidence type="ECO:0000313" key="2">
    <source>
        <dbReference type="Proteomes" id="UP000524246"/>
    </source>
</evidence>